<sequence>MNLTNAQLAFVLGRLLMGVNFLMHGLVRLPKLATFRAGMVKSFADTWLPGPLVGAFATGLPVLEFSVGLLLVLGLFTRWALVGGLLILLALVFGTSLQEQWDTLGTQLVHGLFFYLLLLHADQNRLCLDRRAQ</sequence>
<evidence type="ECO:0000313" key="6">
    <source>
        <dbReference type="EMBL" id="RAK65075.1"/>
    </source>
</evidence>
<evidence type="ECO:0000256" key="4">
    <source>
        <dbReference type="ARBA" id="ARBA00023136"/>
    </source>
</evidence>
<keyword evidence="2 5" id="KW-0812">Transmembrane</keyword>
<dbReference type="AlphaFoldDB" id="A0A328BEI3"/>
<evidence type="ECO:0000256" key="5">
    <source>
        <dbReference type="SAM" id="Phobius"/>
    </source>
</evidence>
<dbReference type="Proteomes" id="UP000248553">
    <property type="component" value="Unassembled WGS sequence"/>
</dbReference>
<dbReference type="OrthoDB" id="4732370at2"/>
<comment type="caution">
    <text evidence="6">The sequence shown here is derived from an EMBL/GenBank/DDBJ whole genome shotgun (WGS) entry which is preliminary data.</text>
</comment>
<comment type="subcellular location">
    <subcellularLocation>
        <location evidence="1">Membrane</location>
        <topology evidence="1">Multi-pass membrane protein</topology>
    </subcellularLocation>
</comment>
<dbReference type="RefSeq" id="WP_111479160.1">
    <property type="nucleotide sequence ID" value="NZ_QHKM01000005.1"/>
</dbReference>
<keyword evidence="3 5" id="KW-1133">Transmembrane helix</keyword>
<protein>
    <submittedName>
        <fullName evidence="6">DoxX family protein</fullName>
    </submittedName>
</protein>
<dbReference type="EMBL" id="QHKM01000005">
    <property type="protein sequence ID" value="RAK65075.1"/>
    <property type="molecule type" value="Genomic_DNA"/>
</dbReference>
<evidence type="ECO:0000313" key="7">
    <source>
        <dbReference type="Proteomes" id="UP000248553"/>
    </source>
</evidence>
<feature type="transmembrane region" description="Helical" evidence="5">
    <location>
        <begin position="79"/>
        <end position="98"/>
    </location>
</feature>
<name>A0A328BEI3_9BACT</name>
<feature type="transmembrane region" description="Helical" evidence="5">
    <location>
        <begin position="7"/>
        <end position="27"/>
    </location>
</feature>
<keyword evidence="7" id="KW-1185">Reference proteome</keyword>
<dbReference type="InterPro" id="IPR032808">
    <property type="entry name" value="DoxX"/>
</dbReference>
<evidence type="ECO:0000256" key="3">
    <source>
        <dbReference type="ARBA" id="ARBA00022989"/>
    </source>
</evidence>
<reference evidence="7" key="1">
    <citation type="submission" date="2018-05" db="EMBL/GenBank/DDBJ databases">
        <authorList>
            <person name="Nie L."/>
        </authorList>
    </citation>
    <scope>NUCLEOTIDE SEQUENCE [LARGE SCALE GENOMIC DNA]</scope>
    <source>
        <strain evidence="7">NL</strain>
    </source>
</reference>
<dbReference type="Pfam" id="PF07681">
    <property type="entry name" value="DoxX"/>
    <property type="match status" value="1"/>
</dbReference>
<feature type="transmembrane region" description="Helical" evidence="5">
    <location>
        <begin position="104"/>
        <end position="121"/>
    </location>
</feature>
<proteinExistence type="predicted"/>
<accession>A0A328BEI3</accession>
<feature type="transmembrane region" description="Helical" evidence="5">
    <location>
        <begin position="47"/>
        <end position="72"/>
    </location>
</feature>
<gene>
    <name evidence="6" type="ORF">DLM85_16150</name>
</gene>
<dbReference type="GO" id="GO:0016020">
    <property type="term" value="C:membrane"/>
    <property type="evidence" value="ECO:0007669"/>
    <property type="project" value="UniProtKB-SubCell"/>
</dbReference>
<keyword evidence="4 5" id="KW-0472">Membrane</keyword>
<evidence type="ECO:0000256" key="2">
    <source>
        <dbReference type="ARBA" id="ARBA00022692"/>
    </source>
</evidence>
<organism evidence="6 7">
    <name type="scientific">Hymenobacter edaphi</name>
    <dbReference type="NCBI Taxonomy" id="2211146"/>
    <lineage>
        <taxon>Bacteria</taxon>
        <taxon>Pseudomonadati</taxon>
        <taxon>Bacteroidota</taxon>
        <taxon>Cytophagia</taxon>
        <taxon>Cytophagales</taxon>
        <taxon>Hymenobacteraceae</taxon>
        <taxon>Hymenobacter</taxon>
    </lineage>
</organism>
<evidence type="ECO:0000256" key="1">
    <source>
        <dbReference type="ARBA" id="ARBA00004141"/>
    </source>
</evidence>